<keyword evidence="7 13" id="KW-0067">ATP-binding</keyword>
<dbReference type="InterPro" id="IPR003593">
    <property type="entry name" value="AAA+_ATPase"/>
</dbReference>
<dbReference type="PANTHER" id="PTHR42798">
    <property type="entry name" value="LIPOPROTEIN-RELEASING SYSTEM ATP-BINDING PROTEIN LOLD"/>
    <property type="match status" value="1"/>
</dbReference>
<accession>A0ABX4I6Y5</accession>
<feature type="domain" description="ABC transporter" evidence="12">
    <location>
        <begin position="28"/>
        <end position="266"/>
    </location>
</feature>
<dbReference type="InterPro" id="IPR003439">
    <property type="entry name" value="ABC_transporter-like_ATP-bd"/>
</dbReference>
<dbReference type="PANTHER" id="PTHR42798:SF6">
    <property type="entry name" value="CELL DIVISION ATP-BINDING PROTEIN FTSE"/>
    <property type="match status" value="1"/>
</dbReference>
<evidence type="ECO:0000313" key="13">
    <source>
        <dbReference type="EMBL" id="PCS02573.1"/>
    </source>
</evidence>
<keyword evidence="6" id="KW-0547">Nucleotide-binding</keyword>
<dbReference type="Pfam" id="PF12704">
    <property type="entry name" value="MacB_PCD"/>
    <property type="match status" value="1"/>
</dbReference>
<feature type="transmembrane region" description="Helical" evidence="11">
    <location>
        <begin position="289"/>
        <end position="309"/>
    </location>
</feature>
<comment type="caution">
    <text evidence="13">The sequence shown here is derived from an EMBL/GenBank/DDBJ whole genome shotgun (WGS) entry which is preliminary data.</text>
</comment>
<feature type="transmembrane region" description="Helical" evidence="11">
    <location>
        <begin position="555"/>
        <end position="583"/>
    </location>
</feature>
<sequence length="688" mass="75451">MKIFGKSFILKRTNILWKNRKVISMTILELKNIKKSYFLGKEEFPVLKGLNLSFDKGDFISILGESGGGKSTLMNIIGGLDRKYEGEVIVNGIKQADKKEKSMDEYRRDTVGFIFQSFNLVSYLSVLDNVLISLKMTNLSHRAQVKKAEDLLKQVGLLEHKKKNPNQLSGGQKQRVAIARALANDPDIIIADEPTGALDSQNTRDVLEILSDIAKSGKTVIVVTHSQEVADYGTRIVHLTDGQVTSDERIKPAYETVGKAREFKTKTLSFGAKSRIAWQHFLNNWKQNLMIMIGVAIGLFSVMFFLGLGNGAKGYMNKMVTDLANPNVPMVMKRVTSDENKKNAEAFQETTRLMPQNSTKTAISDTLINKVEKLNHVKQVEKAFDIAPSDFTVSLGVTKEPFSEIQTWTNVNTDSSLLAGEKPSEGEVAVPDTFAKKWDKTNWKKIIGETLHLEYKMLNKDGAPVAISQDVKVSGITKGSPAQNPLTMNFKTLQKSFVANHIVSEPNFIVPTIDDSHNVKSVVNKIQNLKTDGKKDFVTFSLGAVLKPINNITSIVTIVLALIAGISLLVSLMMIIATTYMSVTERTKEIGILRALGARKGDIRLLFVIETVMLGVASAILAIIVAFLGQGGVNSGVSDLLDKFHIIQISTGAVIGSVIIAIIIALFASLMPAGKAARLNPIEALSND</sequence>
<feature type="transmembrane region" description="Helical" evidence="11">
    <location>
        <begin position="649"/>
        <end position="670"/>
    </location>
</feature>
<dbReference type="InterPro" id="IPR025857">
    <property type="entry name" value="MacB_PCD"/>
</dbReference>
<evidence type="ECO:0000259" key="12">
    <source>
        <dbReference type="PROSITE" id="PS50893"/>
    </source>
</evidence>
<evidence type="ECO:0000313" key="14">
    <source>
        <dbReference type="Proteomes" id="UP000218979"/>
    </source>
</evidence>
<dbReference type="InterPro" id="IPR027417">
    <property type="entry name" value="P-loop_NTPase"/>
</dbReference>
<name>A0ABX4I6Y5_9LACT</name>
<evidence type="ECO:0000256" key="6">
    <source>
        <dbReference type="ARBA" id="ARBA00022741"/>
    </source>
</evidence>
<comment type="subcellular location">
    <subcellularLocation>
        <location evidence="1">Cell inner membrane</location>
        <topology evidence="1">Multi-pass membrane protein</topology>
    </subcellularLocation>
</comment>
<gene>
    <name evidence="13" type="ORF">RR45_GL000559</name>
</gene>
<keyword evidence="4" id="KW-0997">Cell inner membrane</keyword>
<evidence type="ECO:0000256" key="1">
    <source>
        <dbReference type="ARBA" id="ARBA00004429"/>
    </source>
</evidence>
<organism evidence="13 14">
    <name type="scientific">Pseudolactococcus chungangensis CAU 28 = DSM 22330</name>
    <dbReference type="NCBI Taxonomy" id="1122154"/>
    <lineage>
        <taxon>Bacteria</taxon>
        <taxon>Bacillati</taxon>
        <taxon>Bacillota</taxon>
        <taxon>Bacilli</taxon>
        <taxon>Lactobacillales</taxon>
        <taxon>Streptococcaceae</taxon>
        <taxon>Pseudolactococcus</taxon>
    </lineage>
</organism>
<dbReference type="InterPro" id="IPR003838">
    <property type="entry name" value="ABC3_permease_C"/>
</dbReference>
<dbReference type="Pfam" id="PF00005">
    <property type="entry name" value="ABC_tran"/>
    <property type="match status" value="1"/>
</dbReference>
<feature type="transmembrane region" description="Helical" evidence="11">
    <location>
        <begin position="603"/>
        <end position="629"/>
    </location>
</feature>
<keyword evidence="2" id="KW-0813">Transport</keyword>
<evidence type="ECO:0000256" key="2">
    <source>
        <dbReference type="ARBA" id="ARBA00022448"/>
    </source>
</evidence>
<evidence type="ECO:0000256" key="3">
    <source>
        <dbReference type="ARBA" id="ARBA00022475"/>
    </source>
</evidence>
<keyword evidence="8 11" id="KW-1133">Transmembrane helix</keyword>
<dbReference type="Proteomes" id="UP000218979">
    <property type="component" value="Unassembled WGS sequence"/>
</dbReference>
<keyword evidence="14" id="KW-1185">Reference proteome</keyword>
<dbReference type="Gene3D" id="3.40.50.300">
    <property type="entry name" value="P-loop containing nucleotide triphosphate hydrolases"/>
    <property type="match status" value="1"/>
</dbReference>
<dbReference type="Pfam" id="PF02687">
    <property type="entry name" value="FtsX"/>
    <property type="match status" value="1"/>
</dbReference>
<dbReference type="InterPro" id="IPR017911">
    <property type="entry name" value="MacB-like_ATP-bd"/>
</dbReference>
<dbReference type="EMBL" id="JXJT01000015">
    <property type="protein sequence ID" value="PCS02573.1"/>
    <property type="molecule type" value="Genomic_DNA"/>
</dbReference>
<dbReference type="CDD" id="cd03255">
    <property type="entry name" value="ABC_MJ0796_LolCDE_FtsE"/>
    <property type="match status" value="1"/>
</dbReference>
<evidence type="ECO:0000256" key="7">
    <source>
        <dbReference type="ARBA" id="ARBA00022840"/>
    </source>
</evidence>
<protein>
    <submittedName>
        <fullName evidence="13">ABC transporter ATP-binding and permease protein</fullName>
    </submittedName>
</protein>
<dbReference type="PROSITE" id="PS00211">
    <property type="entry name" value="ABC_TRANSPORTER_1"/>
    <property type="match status" value="1"/>
</dbReference>
<dbReference type="GO" id="GO:0005524">
    <property type="term" value="F:ATP binding"/>
    <property type="evidence" value="ECO:0007669"/>
    <property type="project" value="UniProtKB-KW"/>
</dbReference>
<dbReference type="PROSITE" id="PS50893">
    <property type="entry name" value="ABC_TRANSPORTER_2"/>
    <property type="match status" value="1"/>
</dbReference>
<evidence type="ECO:0000256" key="10">
    <source>
        <dbReference type="ARBA" id="ARBA00038388"/>
    </source>
</evidence>
<evidence type="ECO:0000256" key="5">
    <source>
        <dbReference type="ARBA" id="ARBA00022692"/>
    </source>
</evidence>
<proteinExistence type="inferred from homology"/>
<keyword evidence="3" id="KW-1003">Cell membrane</keyword>
<keyword evidence="9 11" id="KW-0472">Membrane</keyword>
<dbReference type="SUPFAM" id="SSF52540">
    <property type="entry name" value="P-loop containing nucleoside triphosphate hydrolases"/>
    <property type="match status" value="1"/>
</dbReference>
<evidence type="ECO:0000256" key="4">
    <source>
        <dbReference type="ARBA" id="ARBA00022519"/>
    </source>
</evidence>
<dbReference type="SMART" id="SM00382">
    <property type="entry name" value="AAA"/>
    <property type="match status" value="1"/>
</dbReference>
<comment type="similarity">
    <text evidence="10">Belongs to the ABC transporter superfamily. Macrolide exporter (TC 3.A.1.122) family.</text>
</comment>
<evidence type="ECO:0000256" key="9">
    <source>
        <dbReference type="ARBA" id="ARBA00023136"/>
    </source>
</evidence>
<keyword evidence="5 11" id="KW-0812">Transmembrane</keyword>
<evidence type="ECO:0000256" key="8">
    <source>
        <dbReference type="ARBA" id="ARBA00022989"/>
    </source>
</evidence>
<reference evidence="13 14" key="1">
    <citation type="submission" date="2014-12" db="EMBL/GenBank/DDBJ databases">
        <title>Draft genome sequences of 10 type strains of Lactococcus.</title>
        <authorList>
            <person name="Sun Z."/>
            <person name="Zhong Z."/>
            <person name="Liu W."/>
            <person name="Zhang W."/>
            <person name="Zhang H."/>
        </authorList>
    </citation>
    <scope>NUCLEOTIDE SEQUENCE [LARGE SCALE GENOMIC DNA]</scope>
    <source>
        <strain evidence="13 14">DSM 22330</strain>
    </source>
</reference>
<dbReference type="InterPro" id="IPR017871">
    <property type="entry name" value="ABC_transporter-like_CS"/>
</dbReference>
<evidence type="ECO:0000256" key="11">
    <source>
        <dbReference type="SAM" id="Phobius"/>
    </source>
</evidence>